<dbReference type="OrthoDB" id="202672at2759"/>
<evidence type="ECO:0000313" key="8">
    <source>
        <dbReference type="Proteomes" id="UP000594638"/>
    </source>
</evidence>
<keyword evidence="3" id="KW-0256">Endoplasmic reticulum</keyword>
<protein>
    <submittedName>
        <fullName evidence="7">DUF3317 domain-containing</fullName>
    </submittedName>
</protein>
<reference evidence="7 8" key="1">
    <citation type="submission" date="2019-12" db="EMBL/GenBank/DDBJ databases">
        <authorList>
            <person name="Alioto T."/>
            <person name="Alioto T."/>
            <person name="Gomez Garrido J."/>
        </authorList>
    </citation>
    <scope>NUCLEOTIDE SEQUENCE [LARGE SCALE GENOMIC DNA]</scope>
</reference>
<comment type="subcellular location">
    <subcellularLocation>
        <location evidence="1">Endoplasmic reticulum membrane</location>
        <topology evidence="1">Multi-pass membrane protein</topology>
    </subcellularLocation>
</comment>
<evidence type="ECO:0000256" key="5">
    <source>
        <dbReference type="ARBA" id="ARBA00023136"/>
    </source>
</evidence>
<keyword evidence="8" id="KW-1185">Reference proteome</keyword>
<evidence type="ECO:0000313" key="7">
    <source>
        <dbReference type="EMBL" id="CAA3022099.1"/>
    </source>
</evidence>
<gene>
    <name evidence="7" type="ORF">OLEA9_A095130</name>
</gene>
<organism evidence="7 8">
    <name type="scientific">Olea europaea subsp. europaea</name>
    <dbReference type="NCBI Taxonomy" id="158383"/>
    <lineage>
        <taxon>Eukaryota</taxon>
        <taxon>Viridiplantae</taxon>
        <taxon>Streptophyta</taxon>
        <taxon>Embryophyta</taxon>
        <taxon>Tracheophyta</taxon>
        <taxon>Spermatophyta</taxon>
        <taxon>Magnoliopsida</taxon>
        <taxon>eudicotyledons</taxon>
        <taxon>Gunneridae</taxon>
        <taxon>Pentapetalae</taxon>
        <taxon>asterids</taxon>
        <taxon>lamiids</taxon>
        <taxon>Lamiales</taxon>
        <taxon>Oleaceae</taxon>
        <taxon>Oleeae</taxon>
        <taxon>Olea</taxon>
    </lineage>
</organism>
<dbReference type="GO" id="GO:0005789">
    <property type="term" value="C:endoplasmic reticulum membrane"/>
    <property type="evidence" value="ECO:0007669"/>
    <property type="project" value="UniProtKB-SubCell"/>
</dbReference>
<dbReference type="AlphaFoldDB" id="A0A8S0UVD7"/>
<dbReference type="Pfam" id="PF11779">
    <property type="entry name" value="SPT_ssu-like"/>
    <property type="match status" value="1"/>
</dbReference>
<dbReference type="EMBL" id="CACTIH010009064">
    <property type="protein sequence ID" value="CAA3022099.1"/>
    <property type="molecule type" value="Genomic_DNA"/>
</dbReference>
<keyword evidence="5 6" id="KW-0472">Membrane</keyword>
<dbReference type="InterPro" id="IPR024512">
    <property type="entry name" value="Ser_palmitoyltrfase_ssu-like"/>
</dbReference>
<evidence type="ECO:0000256" key="2">
    <source>
        <dbReference type="ARBA" id="ARBA00022692"/>
    </source>
</evidence>
<dbReference type="PANTHER" id="PTHR33727">
    <property type="entry name" value="OS07G0446900 PROTEIN"/>
    <property type="match status" value="1"/>
</dbReference>
<keyword evidence="4 6" id="KW-1133">Transmembrane helix</keyword>
<keyword evidence="2 6" id="KW-0812">Transmembrane</keyword>
<dbReference type="Proteomes" id="UP000594638">
    <property type="component" value="Unassembled WGS sequence"/>
</dbReference>
<evidence type="ECO:0000256" key="1">
    <source>
        <dbReference type="ARBA" id="ARBA00004477"/>
    </source>
</evidence>
<sequence>MNWIQRKIYLYNVTFGLYMLDWWERYLFNILVLVLMWFILYNSSQYISESYKKCLQWKMLGSAELCEAASQFTNGEGAAFIDRSDDFLLLTDDVGGWADHGVDVGQYARELICNFFDAIQEEPSGSIEPSGFCLHENESEGSFNCLYYRSQRAGVYHSCCSRIVVAGTDRLFDNLYNNDITAVTVVVQAADTFFGCSPSSRFQCNGGKLDDINVVVTLSSTNNKDLDLRKCYWNHHQEDQRKYRYGIHLGLHTQ</sequence>
<evidence type="ECO:0000256" key="6">
    <source>
        <dbReference type="SAM" id="Phobius"/>
    </source>
</evidence>
<feature type="transmembrane region" description="Helical" evidence="6">
    <location>
        <begin position="26"/>
        <end position="43"/>
    </location>
</feature>
<proteinExistence type="predicted"/>
<name>A0A8S0UVD7_OLEEU</name>
<evidence type="ECO:0000256" key="4">
    <source>
        <dbReference type="ARBA" id="ARBA00022989"/>
    </source>
</evidence>
<evidence type="ECO:0000256" key="3">
    <source>
        <dbReference type="ARBA" id="ARBA00022824"/>
    </source>
</evidence>
<dbReference type="PANTHER" id="PTHR33727:SF5">
    <property type="entry name" value="PROTEIN, PUTATIVE (DUF3317)-RELATED"/>
    <property type="match status" value="1"/>
</dbReference>
<comment type="caution">
    <text evidence="7">The sequence shown here is derived from an EMBL/GenBank/DDBJ whole genome shotgun (WGS) entry which is preliminary data.</text>
</comment>
<dbReference type="Gramene" id="OE9A095130T1">
    <property type="protein sequence ID" value="OE9A095130C1"/>
    <property type="gene ID" value="OE9A095130"/>
</dbReference>
<accession>A0A8S0UVD7</accession>